<comment type="subcellular location">
    <subcellularLocation>
        <location evidence="1">Membrane</location>
        <topology evidence="1">Multi-pass membrane protein</topology>
    </subcellularLocation>
</comment>
<name>A0A177A9Y5_9PEZI</name>
<dbReference type="GO" id="GO:0046872">
    <property type="term" value="F:metal ion binding"/>
    <property type="evidence" value="ECO:0007669"/>
    <property type="project" value="UniProtKB-KW"/>
</dbReference>
<organism evidence="10">
    <name type="scientific">Pseudogymnoascus destructans</name>
    <dbReference type="NCBI Taxonomy" id="655981"/>
    <lineage>
        <taxon>Eukaryota</taxon>
        <taxon>Fungi</taxon>
        <taxon>Dikarya</taxon>
        <taxon>Ascomycota</taxon>
        <taxon>Pezizomycotina</taxon>
        <taxon>Leotiomycetes</taxon>
        <taxon>Thelebolales</taxon>
        <taxon>Thelebolaceae</taxon>
        <taxon>Pseudogymnoascus</taxon>
    </lineage>
</organism>
<protein>
    <recommendedName>
        <fullName evidence="11">Alkaline ceramidase 3</fullName>
    </recommendedName>
</protein>
<feature type="binding site" evidence="8">
    <location>
        <position position="232"/>
    </location>
    <ligand>
        <name>Zn(2+)</name>
        <dbReference type="ChEBI" id="CHEBI:29105"/>
        <note>catalytic</note>
    </ligand>
</feature>
<keyword evidence="3 9" id="KW-0812">Transmembrane</keyword>
<dbReference type="PANTHER" id="PTHR46187:SF1">
    <property type="entry name" value="ALKALINE PHYTOCERAMIDASE"/>
    <property type="match status" value="1"/>
</dbReference>
<dbReference type="VEuPathDB" id="FungiDB:GMDG_04996"/>
<dbReference type="Pfam" id="PF05875">
    <property type="entry name" value="Ceramidase"/>
    <property type="match status" value="1"/>
</dbReference>
<evidence type="ECO:0008006" key="11">
    <source>
        <dbReference type="Google" id="ProtNLM"/>
    </source>
</evidence>
<feature type="transmembrane region" description="Helical" evidence="9">
    <location>
        <begin position="70"/>
        <end position="88"/>
    </location>
</feature>
<feature type="binding site" evidence="8">
    <location>
        <position position="87"/>
    </location>
    <ligand>
        <name>Zn(2+)</name>
        <dbReference type="ChEBI" id="CHEBI:29105"/>
        <note>catalytic</note>
    </ligand>
</feature>
<dbReference type="RefSeq" id="XP_024324221.1">
    <property type="nucleotide sequence ID" value="XM_024469873.1"/>
</dbReference>
<keyword evidence="5 9" id="KW-1133">Transmembrane helix</keyword>
<comment type="similarity">
    <text evidence="2">Belongs to the alkaline ceramidase family.</text>
</comment>
<keyword evidence="7" id="KW-0106">Calcium</keyword>
<dbReference type="PANTHER" id="PTHR46187">
    <property type="entry name" value="ALKALINE CERAMIDASE 3"/>
    <property type="match status" value="1"/>
</dbReference>
<dbReference type="GO" id="GO:0016811">
    <property type="term" value="F:hydrolase activity, acting on carbon-nitrogen (but not peptide) bonds, in linear amides"/>
    <property type="evidence" value="ECO:0007669"/>
    <property type="project" value="InterPro"/>
</dbReference>
<feature type="transmembrane region" description="Helical" evidence="9">
    <location>
        <begin position="229"/>
        <end position="249"/>
    </location>
</feature>
<keyword evidence="6 9" id="KW-0472">Membrane</keyword>
<feature type="binding site" evidence="8">
    <location>
        <position position="228"/>
    </location>
    <ligand>
        <name>Zn(2+)</name>
        <dbReference type="ChEBI" id="CHEBI:29105"/>
        <note>catalytic</note>
    </ligand>
</feature>
<sequence>MASLGWSYRDMPYDPYWGPTSSKANFCEEDYIVTRYVAELINTLTNLTYILYAIHGIYKNWSRKDAFLRNIPYLGIMGVGFGSALFHSTNKYYTQWADDLSMLLATATVMHRVYTYDDRPIHAVLKGLGLAAFLTAFSLWHCLSDEIVAHAALFGVMVVLVGLKTRSIISDRVADPDVKKEVRKLVWWGSAIFISGYVIWNIDNFTCSWLTEAKRKIGMPLSFLLELHGWWHIFTGIGAYIFIALVEYLTSEEAGEPLGGRFAWPVDMFPRKRARSTPNITRTGYGTLSAAPENMD</sequence>
<accession>A0A177A9Y5</accession>
<feature type="transmembrane region" description="Helical" evidence="9">
    <location>
        <begin position="40"/>
        <end position="58"/>
    </location>
</feature>
<proteinExistence type="inferred from homology"/>
<dbReference type="GeneID" id="36289332"/>
<feature type="transmembrane region" description="Helical" evidence="9">
    <location>
        <begin position="147"/>
        <end position="164"/>
    </location>
</feature>
<evidence type="ECO:0000256" key="9">
    <source>
        <dbReference type="SAM" id="Phobius"/>
    </source>
</evidence>
<keyword evidence="4" id="KW-0378">Hydrolase</keyword>
<feature type="transmembrane region" description="Helical" evidence="9">
    <location>
        <begin position="123"/>
        <end position="141"/>
    </location>
</feature>
<feature type="transmembrane region" description="Helical" evidence="9">
    <location>
        <begin position="185"/>
        <end position="202"/>
    </location>
</feature>
<feature type="binding site" evidence="7">
    <location>
        <position position="28"/>
    </location>
    <ligand>
        <name>Ca(2+)</name>
        <dbReference type="ChEBI" id="CHEBI:29108"/>
    </ligand>
</feature>
<dbReference type="eggNOG" id="KOG2329">
    <property type="taxonomic scope" value="Eukaryota"/>
</dbReference>
<dbReference type="EMBL" id="KV441395">
    <property type="protein sequence ID" value="OAF58937.2"/>
    <property type="molecule type" value="Genomic_DNA"/>
</dbReference>
<keyword evidence="8" id="KW-0862">Zinc</keyword>
<evidence type="ECO:0000256" key="4">
    <source>
        <dbReference type="ARBA" id="ARBA00022801"/>
    </source>
</evidence>
<dbReference type="GO" id="GO:0005789">
    <property type="term" value="C:endoplasmic reticulum membrane"/>
    <property type="evidence" value="ECO:0007669"/>
    <property type="project" value="TreeGrafter"/>
</dbReference>
<comment type="cofactor">
    <cofactor evidence="8">
        <name>Zn(2+)</name>
        <dbReference type="ChEBI" id="CHEBI:29105"/>
    </cofactor>
</comment>
<dbReference type="OrthoDB" id="187171at2759"/>
<evidence type="ECO:0000256" key="2">
    <source>
        <dbReference type="ARBA" id="ARBA00009780"/>
    </source>
</evidence>
<gene>
    <name evidence="10" type="ORF">VC83_06270</name>
</gene>
<dbReference type="InterPro" id="IPR008901">
    <property type="entry name" value="ACER"/>
</dbReference>
<evidence type="ECO:0000256" key="5">
    <source>
        <dbReference type="ARBA" id="ARBA00022989"/>
    </source>
</evidence>
<dbReference type="GO" id="GO:0046513">
    <property type="term" value="P:ceramide biosynthetic process"/>
    <property type="evidence" value="ECO:0007669"/>
    <property type="project" value="TreeGrafter"/>
</dbReference>
<dbReference type="AlphaFoldDB" id="A0A177A9Y5"/>
<reference evidence="10" key="1">
    <citation type="submission" date="2016-03" db="EMBL/GenBank/DDBJ databases">
        <title>Updated assembly of Pseudogymnoascus destructans, the fungus causing white-nose syndrome of bats.</title>
        <authorList>
            <person name="Palmer J.M."/>
            <person name="Drees K.P."/>
            <person name="Foster J.T."/>
            <person name="Lindner D.L."/>
        </authorList>
    </citation>
    <scope>NUCLEOTIDE SEQUENCE [LARGE SCALE GENOMIC DNA]</scope>
    <source>
        <strain evidence="10">20631-21</strain>
    </source>
</reference>
<dbReference type="GO" id="GO:0046514">
    <property type="term" value="P:ceramide catabolic process"/>
    <property type="evidence" value="ECO:0007669"/>
    <property type="project" value="TreeGrafter"/>
</dbReference>
<evidence type="ECO:0000256" key="7">
    <source>
        <dbReference type="PIRSR" id="PIRSR608901-1"/>
    </source>
</evidence>
<dbReference type="Proteomes" id="UP000077154">
    <property type="component" value="Unassembled WGS sequence"/>
</dbReference>
<evidence type="ECO:0000313" key="10">
    <source>
        <dbReference type="EMBL" id="OAF58937.2"/>
    </source>
</evidence>
<evidence type="ECO:0000256" key="8">
    <source>
        <dbReference type="PIRSR" id="PIRSR608901-2"/>
    </source>
</evidence>
<feature type="binding site" evidence="7">
    <location>
        <position position="39"/>
    </location>
    <ligand>
        <name>Ca(2+)</name>
        <dbReference type="ChEBI" id="CHEBI:29108"/>
    </ligand>
</feature>
<evidence type="ECO:0000256" key="6">
    <source>
        <dbReference type="ARBA" id="ARBA00023136"/>
    </source>
</evidence>
<keyword evidence="7" id="KW-0479">Metal-binding</keyword>
<evidence type="ECO:0000256" key="3">
    <source>
        <dbReference type="ARBA" id="ARBA00022692"/>
    </source>
</evidence>
<evidence type="ECO:0000256" key="1">
    <source>
        <dbReference type="ARBA" id="ARBA00004141"/>
    </source>
</evidence>